<dbReference type="InterPro" id="IPR051695">
    <property type="entry name" value="Phosphoglycerate_Mutase"/>
</dbReference>
<dbReference type="OrthoDB" id="354304at2759"/>
<evidence type="ECO:0000256" key="1">
    <source>
        <dbReference type="ARBA" id="ARBA00000464"/>
    </source>
</evidence>
<comment type="similarity">
    <text evidence="3">Belongs to the phosphoglycerate mutase family.</text>
</comment>
<dbReference type="PANTHER" id="PTHR46517">
    <property type="entry name" value="FRUCTOSE-2,6-BISPHOSPHATASE TIGAR"/>
    <property type="match status" value="1"/>
</dbReference>
<dbReference type="SUPFAM" id="SSF53254">
    <property type="entry name" value="Phosphoglycerate mutase-like"/>
    <property type="match status" value="1"/>
</dbReference>
<feature type="region of interest" description="Disordered" evidence="8">
    <location>
        <begin position="164"/>
        <end position="183"/>
    </location>
</feature>
<feature type="binding site" evidence="7">
    <location>
        <position position="60"/>
    </location>
    <ligand>
        <name>substrate</name>
    </ligand>
</feature>
<evidence type="ECO:0000256" key="6">
    <source>
        <dbReference type="PIRSR" id="PIRSR613078-1"/>
    </source>
</evidence>
<feature type="active site" description="Tele-phosphohistidine intermediate" evidence="6">
    <location>
        <position position="11"/>
    </location>
</feature>
<dbReference type="InterPro" id="IPR013078">
    <property type="entry name" value="His_Pase_superF_clade-1"/>
</dbReference>
<dbReference type="AlphaFoldDB" id="A0A8S4PX24"/>
<feature type="binding site" evidence="7">
    <location>
        <begin position="10"/>
        <end position="17"/>
    </location>
    <ligand>
        <name>substrate</name>
    </ligand>
</feature>
<feature type="active site" description="Proton donor/acceptor" evidence="6">
    <location>
        <position position="87"/>
    </location>
</feature>
<dbReference type="CDD" id="cd07067">
    <property type="entry name" value="HP_PGM_like"/>
    <property type="match status" value="1"/>
</dbReference>
<feature type="compositionally biased region" description="Polar residues" evidence="8">
    <location>
        <begin position="166"/>
        <end position="178"/>
    </location>
</feature>
<reference evidence="9" key="1">
    <citation type="submission" date="2022-03" db="EMBL/GenBank/DDBJ databases">
        <authorList>
            <person name="Martin C."/>
        </authorList>
    </citation>
    <scope>NUCLEOTIDE SEQUENCE</scope>
</reference>
<dbReference type="PANTHER" id="PTHR46517:SF1">
    <property type="entry name" value="FRUCTOSE-2,6-BISPHOSPHATASE TIGAR"/>
    <property type="match status" value="1"/>
</dbReference>
<protein>
    <recommendedName>
        <fullName evidence="4">Fructose-2,6-bisphosphatase TIGAR</fullName>
    </recommendedName>
    <alternativeName>
        <fullName evidence="5">TP53-induced glycolysis and apoptosis regulator</fullName>
    </alternativeName>
</protein>
<evidence type="ECO:0000313" key="9">
    <source>
        <dbReference type="EMBL" id="CAH1798416.1"/>
    </source>
</evidence>
<evidence type="ECO:0000256" key="3">
    <source>
        <dbReference type="ARBA" id="ARBA00038362"/>
    </source>
</evidence>
<comment type="caution">
    <text evidence="9">The sequence shown here is derived from an EMBL/GenBank/DDBJ whole genome shotgun (WGS) entry which is preliminary data.</text>
</comment>
<dbReference type="EMBL" id="CAIIXF020000011">
    <property type="protein sequence ID" value="CAH1798416.1"/>
    <property type="molecule type" value="Genomic_DNA"/>
</dbReference>
<dbReference type="GO" id="GO:0043456">
    <property type="term" value="P:regulation of pentose-phosphate shunt"/>
    <property type="evidence" value="ECO:0007669"/>
    <property type="project" value="TreeGrafter"/>
</dbReference>
<evidence type="ECO:0000256" key="7">
    <source>
        <dbReference type="PIRSR" id="PIRSR613078-2"/>
    </source>
</evidence>
<evidence type="ECO:0000256" key="8">
    <source>
        <dbReference type="SAM" id="MobiDB-lite"/>
    </source>
</evidence>
<dbReference type="PROSITE" id="PS00175">
    <property type="entry name" value="PG_MUTASE"/>
    <property type="match status" value="1"/>
</dbReference>
<dbReference type="InterPro" id="IPR001345">
    <property type="entry name" value="PG/BPGM_mutase_AS"/>
</dbReference>
<accession>A0A8S4PX24</accession>
<dbReference type="InterPro" id="IPR029033">
    <property type="entry name" value="His_PPase_superfam"/>
</dbReference>
<dbReference type="SMART" id="SM00855">
    <property type="entry name" value="PGAM"/>
    <property type="match status" value="1"/>
</dbReference>
<keyword evidence="2" id="KW-0378">Hydrolase</keyword>
<dbReference type="GO" id="GO:0005829">
    <property type="term" value="C:cytosol"/>
    <property type="evidence" value="ECO:0007669"/>
    <property type="project" value="TreeGrafter"/>
</dbReference>
<dbReference type="Gene3D" id="3.40.50.1240">
    <property type="entry name" value="Phosphoglycerate mutase-like"/>
    <property type="match status" value="1"/>
</dbReference>
<evidence type="ECO:0000256" key="2">
    <source>
        <dbReference type="ARBA" id="ARBA00022801"/>
    </source>
</evidence>
<sequence>MIVFNITLIRHGETEANKQSIVQGQSDSTLTEEGCRQAKLVGERLQNEQFTHTYSSDLGRCLNTTELILSCNKICQQQITTSKLLRERNFGIFQGRPSSEMKDAAKKANKSFADYVPPGAETKQQMQQRTRVFFEDLCQTMRNTYKDSSTDRCSDLGISPIHGTPRSRTLSTGSGRITSSDDEELTPSLSADVLIVTHGGFLKAIIKTFIDDYNCVMTIGKGLALRISPNCGLSKFKVYLEEDRKPHIVCLALHEADHLQTDSVSQCQHAENAN</sequence>
<evidence type="ECO:0000256" key="5">
    <source>
        <dbReference type="ARBA" id="ARBA00042275"/>
    </source>
</evidence>
<name>A0A8S4PX24_OWEFU</name>
<gene>
    <name evidence="9" type="ORF">OFUS_LOCUS22566</name>
</gene>
<comment type="catalytic activity">
    <reaction evidence="1">
        <text>beta-D-fructose 2,6-bisphosphate + H2O = beta-D-fructose 6-phosphate + phosphate</text>
        <dbReference type="Rhea" id="RHEA:17289"/>
        <dbReference type="ChEBI" id="CHEBI:15377"/>
        <dbReference type="ChEBI" id="CHEBI:43474"/>
        <dbReference type="ChEBI" id="CHEBI:57634"/>
        <dbReference type="ChEBI" id="CHEBI:58579"/>
        <dbReference type="EC" id="3.1.3.46"/>
    </reaction>
</comment>
<dbReference type="GO" id="GO:0045820">
    <property type="term" value="P:negative regulation of glycolytic process"/>
    <property type="evidence" value="ECO:0007669"/>
    <property type="project" value="TreeGrafter"/>
</dbReference>
<dbReference type="Proteomes" id="UP000749559">
    <property type="component" value="Unassembled WGS sequence"/>
</dbReference>
<dbReference type="Pfam" id="PF00300">
    <property type="entry name" value="His_Phos_1"/>
    <property type="match status" value="1"/>
</dbReference>
<proteinExistence type="inferred from homology"/>
<evidence type="ECO:0000256" key="4">
    <source>
        <dbReference type="ARBA" id="ARBA00040907"/>
    </source>
</evidence>
<keyword evidence="10" id="KW-1185">Reference proteome</keyword>
<evidence type="ECO:0000313" key="10">
    <source>
        <dbReference type="Proteomes" id="UP000749559"/>
    </source>
</evidence>
<organism evidence="9 10">
    <name type="scientific">Owenia fusiformis</name>
    <name type="common">Polychaete worm</name>
    <dbReference type="NCBI Taxonomy" id="6347"/>
    <lineage>
        <taxon>Eukaryota</taxon>
        <taxon>Metazoa</taxon>
        <taxon>Spiralia</taxon>
        <taxon>Lophotrochozoa</taxon>
        <taxon>Annelida</taxon>
        <taxon>Polychaeta</taxon>
        <taxon>Sedentaria</taxon>
        <taxon>Canalipalpata</taxon>
        <taxon>Sabellida</taxon>
        <taxon>Oweniida</taxon>
        <taxon>Oweniidae</taxon>
        <taxon>Owenia</taxon>
    </lineage>
</organism>
<dbReference type="GO" id="GO:0004331">
    <property type="term" value="F:fructose-2,6-bisphosphate 2-phosphatase activity"/>
    <property type="evidence" value="ECO:0007669"/>
    <property type="project" value="UniProtKB-EC"/>
</dbReference>